<reference evidence="3" key="2">
    <citation type="submission" date="2021-01" db="EMBL/GenBank/DDBJ databases">
        <authorList>
            <person name="Lovell J.T."/>
            <person name="Bentley N."/>
            <person name="Bhattarai G."/>
            <person name="Jenkins J.W."/>
            <person name="Sreedasyam A."/>
            <person name="Alarcon Y."/>
            <person name="Bock C."/>
            <person name="Boston L."/>
            <person name="Carlson J."/>
            <person name="Cervantes K."/>
            <person name="Clermont K."/>
            <person name="Krom N."/>
            <person name="Kubenka K."/>
            <person name="Mamidi S."/>
            <person name="Mattison C."/>
            <person name="Monteros M."/>
            <person name="Pisani C."/>
            <person name="Plott C."/>
            <person name="Rajasekar S."/>
            <person name="Rhein H.S."/>
            <person name="Rohla C."/>
            <person name="Song M."/>
            <person name="Hilaire R.S."/>
            <person name="Shu S."/>
            <person name="Wells L."/>
            <person name="Wang X."/>
            <person name="Webber J."/>
            <person name="Heerema R.J."/>
            <person name="Klein P."/>
            <person name="Conner P."/>
            <person name="Grauke L."/>
            <person name="Grimwood J."/>
            <person name="Schmutz J."/>
            <person name="Randall J.J."/>
        </authorList>
    </citation>
    <scope>NUCLEOTIDE SEQUENCE</scope>
    <source>
        <tissue evidence="3">Leaf</tissue>
    </source>
</reference>
<dbReference type="PANTHER" id="PTHR31260:SF69">
    <property type="entry name" value="CYSTATIN_MONELLIN SUPERFAMILY PROTEIN"/>
    <property type="match status" value="1"/>
</dbReference>
<comment type="caution">
    <text evidence="2">The sequence shown here is derived from an EMBL/GenBank/DDBJ whole genome shotgun (WGS) entry which is preliminary data.</text>
</comment>
<dbReference type="NCBIfam" id="TIGR01638">
    <property type="entry name" value="Atha_cystat_rel"/>
    <property type="match status" value="1"/>
</dbReference>
<feature type="compositionally biased region" description="Basic and acidic residues" evidence="1">
    <location>
        <begin position="1"/>
        <end position="13"/>
    </location>
</feature>
<evidence type="ECO:0000313" key="2">
    <source>
        <dbReference type="EMBL" id="KAG6632752.1"/>
    </source>
</evidence>
<proteinExistence type="predicted"/>
<sequence length="173" mass="20148">MDSAESYKKRMQGEDSDLDDDERSLPDEDRALYECEVAKSEGFDIPKIRDGPMFNLIQPRDLNRSDEYKEYAQLAIDEYNRRFSETNAKLELVKVSKAMAHLFDIMRYYITFEAKDFADGGKTKTYQIVVRDAMRKISVLSFRLKPAEDEQGSGNHGKEWIWEGHLFYGHLVA</sequence>
<accession>A0A8T1NTK6</accession>
<name>A0A8T1NTK6_CARIL</name>
<evidence type="ECO:0008006" key="5">
    <source>
        <dbReference type="Google" id="ProtNLM"/>
    </source>
</evidence>
<dbReference type="InterPro" id="IPR006525">
    <property type="entry name" value="Cystatin-related_pln"/>
</dbReference>
<evidence type="ECO:0000256" key="1">
    <source>
        <dbReference type="SAM" id="MobiDB-lite"/>
    </source>
</evidence>
<dbReference type="Proteomes" id="UP000811609">
    <property type="component" value="Chromosome 13"/>
</dbReference>
<feature type="region of interest" description="Disordered" evidence="1">
    <location>
        <begin position="1"/>
        <end position="25"/>
    </location>
</feature>
<gene>
    <name evidence="2" type="ORF">CIPAW_13G180200</name>
    <name evidence="3" type="ORF">I3842_13G179200</name>
</gene>
<reference evidence="2" key="1">
    <citation type="submission" date="2020-12" db="EMBL/GenBank/DDBJ databases">
        <title>WGS assembly of Carya illinoinensis cv. Pawnee.</title>
        <authorList>
            <person name="Platts A."/>
            <person name="Shu S."/>
            <person name="Wright S."/>
            <person name="Barry K."/>
            <person name="Edger P."/>
            <person name="Pires J.C."/>
            <person name="Schmutz J."/>
        </authorList>
    </citation>
    <scope>NUCLEOTIDE SEQUENCE</scope>
    <source>
        <tissue evidence="2">Leaf</tissue>
    </source>
</reference>
<dbReference type="AlphaFoldDB" id="A0A8T1NTK6"/>
<evidence type="ECO:0000313" key="3">
    <source>
        <dbReference type="EMBL" id="KAG6683187.1"/>
    </source>
</evidence>
<organism evidence="2 4">
    <name type="scientific">Carya illinoinensis</name>
    <name type="common">Pecan</name>
    <dbReference type="NCBI Taxonomy" id="32201"/>
    <lineage>
        <taxon>Eukaryota</taxon>
        <taxon>Viridiplantae</taxon>
        <taxon>Streptophyta</taxon>
        <taxon>Embryophyta</taxon>
        <taxon>Tracheophyta</taxon>
        <taxon>Spermatophyta</taxon>
        <taxon>Magnoliopsida</taxon>
        <taxon>eudicotyledons</taxon>
        <taxon>Gunneridae</taxon>
        <taxon>Pentapetalae</taxon>
        <taxon>rosids</taxon>
        <taxon>fabids</taxon>
        <taxon>Fagales</taxon>
        <taxon>Juglandaceae</taxon>
        <taxon>Carya</taxon>
    </lineage>
</organism>
<dbReference type="PANTHER" id="PTHR31260">
    <property type="entry name" value="CYSTATIN/MONELLIN SUPERFAMILY PROTEIN"/>
    <property type="match status" value="1"/>
</dbReference>
<protein>
    <recommendedName>
        <fullName evidence="5">Cystatin domain-containing protein</fullName>
    </recommendedName>
</protein>
<dbReference type="EMBL" id="CM031821">
    <property type="protein sequence ID" value="KAG6632752.1"/>
    <property type="molecule type" value="Genomic_DNA"/>
</dbReference>
<dbReference type="EMBL" id="CM031837">
    <property type="protein sequence ID" value="KAG6683187.1"/>
    <property type="molecule type" value="Genomic_DNA"/>
</dbReference>
<keyword evidence="4" id="KW-1185">Reference proteome</keyword>
<dbReference type="InterPro" id="IPR006462">
    <property type="entry name" value="MS5"/>
</dbReference>
<evidence type="ECO:0000313" key="4">
    <source>
        <dbReference type="Proteomes" id="UP000811609"/>
    </source>
</evidence>
<dbReference type="Proteomes" id="UP000811246">
    <property type="component" value="Chromosome 13"/>
</dbReference>